<dbReference type="InterPro" id="IPR006860">
    <property type="entry name" value="FecR"/>
</dbReference>
<evidence type="ECO:0000259" key="3">
    <source>
        <dbReference type="Pfam" id="PF16344"/>
    </source>
</evidence>
<protein>
    <submittedName>
        <fullName evidence="4">FecR family protein</fullName>
    </submittedName>
</protein>
<dbReference type="AlphaFoldDB" id="A0A1M5FXQ3"/>
<keyword evidence="1" id="KW-0472">Membrane</keyword>
<dbReference type="Proteomes" id="UP000184041">
    <property type="component" value="Unassembled WGS sequence"/>
</dbReference>
<sequence length="353" mass="40290">MSKQNDQITQLLTDDSFLRWINDEATPLEQQKWDRWLEEDPANIQLLREARELYRSLQFEEEQPDTTAQLRRLEEALDAEKKYRQRIPLTGKRSPKNYWMRAAAVIVLLVAVLAVIEYAGWGPEQQPVKEEVATTFETVQTDYGETRILTFSDGSEITLNAHSQLTYPTTARPGDDMEVELEGEAYFSIDRKSGDRQRTFSVKTPEGRIAVLGTKFNVNTYSQDTEIVLEEGKVRVEAGETSEGSDQAYTMSPNELVRLQPENLGLEVEKVDTELYTSWTGFELKFRNTPLIQIAGRIKQLYGVNVEFKNENLKKVRFSGSAPNKNFAVLLEGLRTLLDIPIAYDEDTITFGG</sequence>
<accession>A0A1M5FXQ3</accession>
<dbReference type="GO" id="GO:0016989">
    <property type="term" value="F:sigma factor antagonist activity"/>
    <property type="evidence" value="ECO:0007669"/>
    <property type="project" value="TreeGrafter"/>
</dbReference>
<dbReference type="OrthoDB" id="1523489at2"/>
<dbReference type="PANTHER" id="PTHR30273">
    <property type="entry name" value="PERIPLASMIC SIGNAL SENSOR AND SIGMA FACTOR ACTIVATOR FECR-RELATED"/>
    <property type="match status" value="1"/>
</dbReference>
<evidence type="ECO:0000313" key="5">
    <source>
        <dbReference type="Proteomes" id="UP000184041"/>
    </source>
</evidence>
<feature type="domain" description="Protein FecR C-terminal" evidence="3">
    <location>
        <begin position="284"/>
        <end position="350"/>
    </location>
</feature>
<dbReference type="Pfam" id="PF16344">
    <property type="entry name" value="FecR_C"/>
    <property type="match status" value="1"/>
</dbReference>
<dbReference type="Pfam" id="PF04773">
    <property type="entry name" value="FecR"/>
    <property type="match status" value="1"/>
</dbReference>
<evidence type="ECO:0000313" key="4">
    <source>
        <dbReference type="EMBL" id="SHF96340.1"/>
    </source>
</evidence>
<keyword evidence="1" id="KW-1133">Transmembrane helix</keyword>
<dbReference type="Gene3D" id="2.60.120.1440">
    <property type="match status" value="1"/>
</dbReference>
<evidence type="ECO:0000256" key="1">
    <source>
        <dbReference type="SAM" id="Phobius"/>
    </source>
</evidence>
<feature type="transmembrane region" description="Helical" evidence="1">
    <location>
        <begin position="98"/>
        <end position="121"/>
    </location>
</feature>
<reference evidence="4 5" key="1">
    <citation type="submission" date="2016-11" db="EMBL/GenBank/DDBJ databases">
        <authorList>
            <person name="Jaros S."/>
            <person name="Januszkiewicz K."/>
            <person name="Wedrychowicz H."/>
        </authorList>
    </citation>
    <scope>NUCLEOTIDE SEQUENCE [LARGE SCALE GENOMIC DNA]</scope>
    <source>
        <strain evidence="4 5">DSM 21986</strain>
    </source>
</reference>
<keyword evidence="1" id="KW-0812">Transmembrane</keyword>
<dbReference type="PIRSF" id="PIRSF018266">
    <property type="entry name" value="FecR"/>
    <property type="match status" value="1"/>
</dbReference>
<dbReference type="InterPro" id="IPR012373">
    <property type="entry name" value="Ferrdict_sens_TM"/>
</dbReference>
<evidence type="ECO:0000259" key="2">
    <source>
        <dbReference type="Pfam" id="PF04773"/>
    </source>
</evidence>
<dbReference type="STRING" id="1194090.SAMN05443144_11615"/>
<dbReference type="InterPro" id="IPR032508">
    <property type="entry name" value="FecR_C"/>
</dbReference>
<keyword evidence="5" id="KW-1185">Reference proteome</keyword>
<proteinExistence type="predicted"/>
<organism evidence="4 5">
    <name type="scientific">Fodinibius roseus</name>
    <dbReference type="NCBI Taxonomy" id="1194090"/>
    <lineage>
        <taxon>Bacteria</taxon>
        <taxon>Pseudomonadati</taxon>
        <taxon>Balneolota</taxon>
        <taxon>Balneolia</taxon>
        <taxon>Balneolales</taxon>
        <taxon>Balneolaceae</taxon>
        <taxon>Fodinibius</taxon>
    </lineage>
</organism>
<feature type="domain" description="FecR protein" evidence="2">
    <location>
        <begin position="138"/>
        <end position="235"/>
    </location>
</feature>
<dbReference type="EMBL" id="FQUS01000016">
    <property type="protein sequence ID" value="SHF96340.1"/>
    <property type="molecule type" value="Genomic_DNA"/>
</dbReference>
<dbReference type="Gene3D" id="3.55.50.30">
    <property type="match status" value="1"/>
</dbReference>
<name>A0A1M5FXQ3_9BACT</name>
<gene>
    <name evidence="4" type="ORF">SAMN05443144_11615</name>
</gene>
<dbReference type="PANTHER" id="PTHR30273:SF2">
    <property type="entry name" value="PROTEIN FECR"/>
    <property type="match status" value="1"/>
</dbReference>
<dbReference type="RefSeq" id="WP_073065823.1">
    <property type="nucleotide sequence ID" value="NZ_FQUS01000016.1"/>
</dbReference>